<evidence type="ECO:0000313" key="2">
    <source>
        <dbReference type="Proteomes" id="UP000019491"/>
    </source>
</evidence>
<sequence length="85" mass="8938">MASMVCLQARADSSFPRLDRLLLGQAAFICGAHQVVEVRSFCVIELQGSADAVEDALGVAGAVTPFEANVVFRAHTGEQGYLLAA</sequence>
<accession>X0Q6N6</accession>
<organism evidence="1 2">
    <name type="scientific">Rhodococcus wratislaviensis NBRC 100605</name>
    <dbReference type="NCBI Taxonomy" id="1219028"/>
    <lineage>
        <taxon>Bacteria</taxon>
        <taxon>Bacillati</taxon>
        <taxon>Actinomycetota</taxon>
        <taxon>Actinomycetes</taxon>
        <taxon>Mycobacteriales</taxon>
        <taxon>Nocardiaceae</taxon>
        <taxon>Rhodococcus</taxon>
    </lineage>
</organism>
<dbReference type="AlphaFoldDB" id="X0Q6N6"/>
<comment type="caution">
    <text evidence="1">The sequence shown here is derived from an EMBL/GenBank/DDBJ whole genome shotgun (WGS) entry which is preliminary data.</text>
</comment>
<evidence type="ECO:0000313" key="1">
    <source>
        <dbReference type="EMBL" id="GAF47007.1"/>
    </source>
</evidence>
<dbReference type="Proteomes" id="UP000019491">
    <property type="component" value="Unassembled WGS sequence"/>
</dbReference>
<reference evidence="1 2" key="1">
    <citation type="submission" date="2014-02" db="EMBL/GenBank/DDBJ databases">
        <title>Whole genome shotgun sequence of Rhodococcus wratislaviensis NBRC 100605.</title>
        <authorList>
            <person name="Hosoyama A."/>
            <person name="Tsuchikane K."/>
            <person name="Yoshida I."/>
            <person name="Ohji S."/>
            <person name="Ichikawa N."/>
            <person name="Yamazoe A."/>
            <person name="Fujita N."/>
        </authorList>
    </citation>
    <scope>NUCLEOTIDE SEQUENCE [LARGE SCALE GENOMIC DNA]</scope>
    <source>
        <strain evidence="1 2">NBRC 100605</strain>
    </source>
</reference>
<keyword evidence="2" id="KW-1185">Reference proteome</keyword>
<gene>
    <name evidence="1" type="ORF">RW1_036_00320</name>
</gene>
<proteinExistence type="predicted"/>
<protein>
    <submittedName>
        <fullName evidence="1">Uncharacterized protein</fullName>
    </submittedName>
</protein>
<dbReference type="EMBL" id="BAWF01000036">
    <property type="protein sequence ID" value="GAF47007.1"/>
    <property type="molecule type" value="Genomic_DNA"/>
</dbReference>
<name>X0Q6N6_RHOWR</name>